<keyword evidence="6" id="KW-0472">Membrane</keyword>
<proteinExistence type="predicted"/>
<accession>A0A2T3W5G8</accession>
<dbReference type="CDD" id="cd05387">
    <property type="entry name" value="BY-kinase"/>
    <property type="match status" value="1"/>
</dbReference>
<keyword evidence="6" id="KW-1133">Transmembrane helix</keyword>
<comment type="caution">
    <text evidence="8">The sequence shown here is derived from an EMBL/GenBank/DDBJ whole genome shotgun (WGS) entry which is preliminary data.</text>
</comment>
<keyword evidence="5" id="KW-0829">Tyrosine-protein kinase</keyword>
<evidence type="ECO:0000256" key="6">
    <source>
        <dbReference type="SAM" id="Phobius"/>
    </source>
</evidence>
<dbReference type="InterPro" id="IPR050445">
    <property type="entry name" value="Bact_polysacc_biosynth/exp"/>
</dbReference>
<reference evidence="8 9" key="1">
    <citation type="submission" date="2018-03" db="EMBL/GenBank/DDBJ databases">
        <title>Draft genome of Deinococcus sp. OD32.</title>
        <authorList>
            <person name="Wang X.-P."/>
            <person name="Du Z.-J."/>
        </authorList>
    </citation>
    <scope>NUCLEOTIDE SEQUENCE [LARGE SCALE GENOMIC DNA]</scope>
    <source>
        <strain evidence="8 9">OD32</strain>
    </source>
</reference>
<dbReference type="InterPro" id="IPR025669">
    <property type="entry name" value="AAA_dom"/>
</dbReference>
<feature type="transmembrane region" description="Helical" evidence="6">
    <location>
        <begin position="24"/>
        <end position="42"/>
    </location>
</feature>
<keyword evidence="1" id="KW-0808">Transferase</keyword>
<dbReference type="Pfam" id="PF13614">
    <property type="entry name" value="AAA_31"/>
    <property type="match status" value="1"/>
</dbReference>
<evidence type="ECO:0000256" key="4">
    <source>
        <dbReference type="ARBA" id="ARBA00022840"/>
    </source>
</evidence>
<dbReference type="SUPFAM" id="SSF52540">
    <property type="entry name" value="P-loop containing nucleoside triphosphate hydrolases"/>
    <property type="match status" value="1"/>
</dbReference>
<protein>
    <submittedName>
        <fullName evidence="8">Succinoglycan biosynthesis protein exop</fullName>
    </submittedName>
</protein>
<dbReference type="Proteomes" id="UP000240317">
    <property type="component" value="Unassembled WGS sequence"/>
</dbReference>
<dbReference type="PANTHER" id="PTHR32309:SF31">
    <property type="entry name" value="CAPSULAR EXOPOLYSACCHARIDE FAMILY"/>
    <property type="match status" value="1"/>
</dbReference>
<dbReference type="PANTHER" id="PTHR32309">
    <property type="entry name" value="TYROSINE-PROTEIN KINASE"/>
    <property type="match status" value="1"/>
</dbReference>
<dbReference type="Gene3D" id="3.40.50.300">
    <property type="entry name" value="P-loop containing nucleotide triphosphate hydrolases"/>
    <property type="match status" value="1"/>
</dbReference>
<evidence type="ECO:0000259" key="7">
    <source>
        <dbReference type="Pfam" id="PF13614"/>
    </source>
</evidence>
<evidence type="ECO:0000313" key="9">
    <source>
        <dbReference type="Proteomes" id="UP000240317"/>
    </source>
</evidence>
<keyword evidence="3" id="KW-0418">Kinase</keyword>
<dbReference type="EMBL" id="PYSV01000015">
    <property type="protein sequence ID" value="PTA67140.1"/>
    <property type="molecule type" value="Genomic_DNA"/>
</dbReference>
<dbReference type="InterPro" id="IPR005702">
    <property type="entry name" value="Wzc-like_C"/>
</dbReference>
<keyword evidence="4" id="KW-0067">ATP-binding</keyword>
<keyword evidence="2" id="KW-0547">Nucleotide-binding</keyword>
<organism evidence="8 9">
    <name type="scientific">Deinococcus arcticus</name>
    <dbReference type="NCBI Taxonomy" id="2136176"/>
    <lineage>
        <taxon>Bacteria</taxon>
        <taxon>Thermotogati</taxon>
        <taxon>Deinococcota</taxon>
        <taxon>Deinococci</taxon>
        <taxon>Deinococcales</taxon>
        <taxon>Deinococcaceae</taxon>
        <taxon>Deinococcus</taxon>
    </lineage>
</organism>
<gene>
    <name evidence="8" type="ORF">C8263_14600</name>
</gene>
<sequence>MTQHTRTEQEVDLGVLWRGVRRRLGWLIGAALMLGLATYFWSRSQPAIYAARATLLSAGNQGADAAFGNAVIRAPILPEGALQQALKSTSVIEPIVANLKGRADLPGAERAQITAALQQQLASQTLSSLHLGSEIDPYAGGSGVHTLTARANTAQGAALLANLAAQSLLDWDRGRAVENVRRAAAGYRAQLAQLDEQIGRASGVERQTLIARRATLQTNLASVLILEDSTMGSLSRLSSAVAPLTPDAPRPLRNALLVSLLSGLIGLGLLSMLSVTDRAVRGEDDLLVMNLPTLATIPRLRQRDIVFSGIVRAARQAGLYEAIGFLRVNLMTALQGKDRPIILITSTAPGEGKSSLAATLGDGFAASGQRVLIVDADLRRGTQEAVWKKFNDGGQWHQLCGTGGVRTTQEALLSPDNVQVLQVEPNVDMLPAGPSLHDTLSLLNRADIGRALQLWRAQYDVVLIDSAPLLALADGLVIGTHADAVVMVTEYGRTNLAAVRNALRRAERGGLKVLGAVVNKVNAREEQSYGYGYAYTAAPKQKS</sequence>
<evidence type="ECO:0000256" key="1">
    <source>
        <dbReference type="ARBA" id="ARBA00022679"/>
    </source>
</evidence>
<dbReference type="OrthoDB" id="9794577at2"/>
<evidence type="ECO:0000256" key="3">
    <source>
        <dbReference type="ARBA" id="ARBA00022777"/>
    </source>
</evidence>
<feature type="domain" description="AAA" evidence="7">
    <location>
        <begin position="341"/>
        <end position="493"/>
    </location>
</feature>
<evidence type="ECO:0000313" key="8">
    <source>
        <dbReference type="EMBL" id="PTA67140.1"/>
    </source>
</evidence>
<evidence type="ECO:0000256" key="2">
    <source>
        <dbReference type="ARBA" id="ARBA00022741"/>
    </source>
</evidence>
<keyword evidence="9" id="KW-1185">Reference proteome</keyword>
<dbReference type="RefSeq" id="WP_107138879.1">
    <property type="nucleotide sequence ID" value="NZ_PYSV01000015.1"/>
</dbReference>
<evidence type="ECO:0000256" key="5">
    <source>
        <dbReference type="ARBA" id="ARBA00023137"/>
    </source>
</evidence>
<keyword evidence="6" id="KW-0812">Transmembrane</keyword>
<name>A0A2T3W5G8_9DEIO</name>
<dbReference type="InterPro" id="IPR027417">
    <property type="entry name" value="P-loop_NTPase"/>
</dbReference>
<dbReference type="AlphaFoldDB" id="A0A2T3W5G8"/>